<keyword evidence="7 9" id="KW-0784">Thiamine biosynthesis</keyword>
<comment type="catalytic activity">
    <reaction evidence="1 9">
        <text>4-amino-5-aminomethyl-2-methylpyrimidine + H2O = 4-amino-5-hydroxymethyl-2-methylpyrimidine + NH4(+)</text>
        <dbReference type="Rhea" id="RHEA:31799"/>
        <dbReference type="ChEBI" id="CHEBI:15377"/>
        <dbReference type="ChEBI" id="CHEBI:16892"/>
        <dbReference type="ChEBI" id="CHEBI:28938"/>
        <dbReference type="ChEBI" id="CHEBI:63416"/>
        <dbReference type="EC" id="3.5.99.2"/>
    </reaction>
</comment>
<proteinExistence type="inferred from homology"/>
<evidence type="ECO:0000259" key="10">
    <source>
        <dbReference type="Pfam" id="PF03070"/>
    </source>
</evidence>
<evidence type="ECO:0000256" key="3">
    <source>
        <dbReference type="ARBA" id="ARBA00010264"/>
    </source>
</evidence>
<dbReference type="PANTHER" id="PTHR43198:SF2">
    <property type="entry name" value="SI:CH1073-67J19.1-RELATED"/>
    <property type="match status" value="1"/>
</dbReference>
<protein>
    <recommendedName>
        <fullName evidence="6 9">Aminopyrimidine aminohydrolase</fullName>
        <ecNumber evidence="5 9">3.5.99.2</ecNumber>
    </recommendedName>
</protein>
<dbReference type="Proteomes" id="UP001649381">
    <property type="component" value="Unassembled WGS sequence"/>
</dbReference>
<comment type="function">
    <text evidence="9">Catalyzes an amino-pyrimidine hydrolysis reaction at the C5' of the pyrimidine moiety of thiamine compounds, a reaction that is part of a thiamine salvage pathway.</text>
</comment>
<dbReference type="RefSeq" id="WP_236338004.1">
    <property type="nucleotide sequence ID" value="NZ_JAKIJS010000002.1"/>
</dbReference>
<dbReference type="Pfam" id="PF03070">
    <property type="entry name" value="TENA_THI-4"/>
    <property type="match status" value="1"/>
</dbReference>
<dbReference type="EC" id="3.5.99.2" evidence="5 9"/>
<evidence type="ECO:0000313" key="11">
    <source>
        <dbReference type="EMBL" id="MCF6139236.1"/>
    </source>
</evidence>
<keyword evidence="12" id="KW-1185">Reference proteome</keyword>
<dbReference type="InterPro" id="IPR027574">
    <property type="entry name" value="Thiaminase_II"/>
</dbReference>
<reference evidence="11 12" key="1">
    <citation type="submission" date="2022-01" db="EMBL/GenBank/DDBJ databases">
        <title>Alkalihalobacillus sp. EGI L200015, a novel bacterium isolated from a salt lake sediment.</title>
        <authorList>
            <person name="Gao L."/>
            <person name="Fang B.-Z."/>
            <person name="Li W.-J."/>
        </authorList>
    </citation>
    <scope>NUCLEOTIDE SEQUENCE [LARGE SCALE GENOMIC DNA]</scope>
    <source>
        <strain evidence="11 12">KCTC 12718</strain>
    </source>
</reference>
<evidence type="ECO:0000313" key="12">
    <source>
        <dbReference type="Proteomes" id="UP001649381"/>
    </source>
</evidence>
<feature type="domain" description="Thiaminase-2/PQQC" evidence="10">
    <location>
        <begin position="11"/>
        <end position="214"/>
    </location>
</feature>
<dbReference type="NCBIfam" id="TIGR04306">
    <property type="entry name" value="salvage_TenA"/>
    <property type="match status" value="1"/>
</dbReference>
<evidence type="ECO:0000256" key="9">
    <source>
        <dbReference type="RuleBase" id="RU363093"/>
    </source>
</evidence>
<comment type="caution">
    <text evidence="11">The sequence shown here is derived from an EMBL/GenBank/DDBJ whole genome shotgun (WGS) entry which is preliminary data.</text>
</comment>
<comment type="catalytic activity">
    <reaction evidence="8 9">
        <text>thiamine + H2O = 5-(2-hydroxyethyl)-4-methylthiazole + 4-amino-5-hydroxymethyl-2-methylpyrimidine + H(+)</text>
        <dbReference type="Rhea" id="RHEA:17509"/>
        <dbReference type="ChEBI" id="CHEBI:15377"/>
        <dbReference type="ChEBI" id="CHEBI:15378"/>
        <dbReference type="ChEBI" id="CHEBI:16892"/>
        <dbReference type="ChEBI" id="CHEBI:17957"/>
        <dbReference type="ChEBI" id="CHEBI:18385"/>
        <dbReference type="EC" id="3.5.99.2"/>
    </reaction>
</comment>
<evidence type="ECO:0000256" key="6">
    <source>
        <dbReference type="ARBA" id="ARBA00013647"/>
    </source>
</evidence>
<dbReference type="PANTHER" id="PTHR43198">
    <property type="entry name" value="BIFUNCTIONAL TH2 PROTEIN"/>
    <property type="match status" value="1"/>
</dbReference>
<dbReference type="InterPro" id="IPR016084">
    <property type="entry name" value="Haem_Oase-like_multi-hlx"/>
</dbReference>
<sequence length="232" mass="26700">MSFSQYVRKVADPIWEASFKHPFVTGIAGGSLPLENFRYYVLQDAYYLSHFAKVQALGAAKSQDMKTTACMASHAQGTYEAELSLHEQFSKLLGITDEERASFKPAPTAYAYTSHMYRAAHNGHLGDIIAAILPCYWLYYEIGEQMKGFKPEEPIYQEWIAAYGGEWFRTLVEEQINRLDEIAETVTEADRERMKEHFIISSQYEFEFWDMAYTLEKWPVDIEAQLPIGKGE</sequence>
<dbReference type="CDD" id="cd19364">
    <property type="entry name" value="TenA_C_BsTenA-like"/>
    <property type="match status" value="1"/>
</dbReference>
<keyword evidence="9" id="KW-0378">Hydrolase</keyword>
<dbReference type="EMBL" id="JAKIJS010000002">
    <property type="protein sequence ID" value="MCF6139236.1"/>
    <property type="molecule type" value="Genomic_DNA"/>
</dbReference>
<comment type="pathway">
    <text evidence="2 9">Cofactor biosynthesis; thiamine diphosphate biosynthesis.</text>
</comment>
<evidence type="ECO:0000256" key="5">
    <source>
        <dbReference type="ARBA" id="ARBA00012684"/>
    </source>
</evidence>
<evidence type="ECO:0000256" key="1">
    <source>
        <dbReference type="ARBA" id="ARBA00001881"/>
    </source>
</evidence>
<dbReference type="Gene3D" id="1.20.910.10">
    <property type="entry name" value="Heme oxygenase-like"/>
    <property type="match status" value="1"/>
</dbReference>
<evidence type="ECO:0000256" key="4">
    <source>
        <dbReference type="ARBA" id="ARBA00011881"/>
    </source>
</evidence>
<name>A0ABS9H5R5_9BACL</name>
<accession>A0ABS9H5R5</accession>
<comment type="subunit">
    <text evidence="4">Homotetramer.</text>
</comment>
<comment type="similarity">
    <text evidence="3 9">Belongs to the TenA family.</text>
</comment>
<gene>
    <name evidence="11" type="primary">tenA</name>
    <name evidence="11" type="ORF">L2716_15985</name>
</gene>
<evidence type="ECO:0000256" key="8">
    <source>
        <dbReference type="ARBA" id="ARBA00048337"/>
    </source>
</evidence>
<organism evidence="11 12">
    <name type="scientific">Pseudalkalibacillus berkeleyi</name>
    <dbReference type="NCBI Taxonomy" id="1069813"/>
    <lineage>
        <taxon>Bacteria</taxon>
        <taxon>Bacillati</taxon>
        <taxon>Bacillota</taxon>
        <taxon>Bacilli</taxon>
        <taxon>Bacillales</taxon>
        <taxon>Fictibacillaceae</taxon>
        <taxon>Pseudalkalibacillus</taxon>
    </lineage>
</organism>
<dbReference type="InterPro" id="IPR050967">
    <property type="entry name" value="Thiamine_Salvage_TenA"/>
</dbReference>
<evidence type="ECO:0000256" key="7">
    <source>
        <dbReference type="ARBA" id="ARBA00022977"/>
    </source>
</evidence>
<evidence type="ECO:0000256" key="2">
    <source>
        <dbReference type="ARBA" id="ARBA00004948"/>
    </source>
</evidence>
<dbReference type="InterPro" id="IPR004305">
    <property type="entry name" value="Thiaminase-2/PQQC"/>
</dbReference>
<dbReference type="SUPFAM" id="SSF48613">
    <property type="entry name" value="Heme oxygenase-like"/>
    <property type="match status" value="1"/>
</dbReference>